<dbReference type="InterPro" id="IPR013818">
    <property type="entry name" value="Lipase"/>
</dbReference>
<feature type="domain" description="Lipase" evidence="5">
    <location>
        <begin position="106"/>
        <end position="209"/>
    </location>
</feature>
<dbReference type="Proteomes" id="UP000235965">
    <property type="component" value="Unassembled WGS sequence"/>
</dbReference>
<gene>
    <name evidence="6" type="ORF">B7P43_G00501</name>
</gene>
<evidence type="ECO:0000256" key="1">
    <source>
        <dbReference type="ARBA" id="ARBA00004613"/>
    </source>
</evidence>
<proteinExistence type="inferred from homology"/>
<evidence type="ECO:0000313" key="6">
    <source>
        <dbReference type="EMBL" id="PNF37112.1"/>
    </source>
</evidence>
<organism evidence="6 7">
    <name type="scientific">Cryptotermes secundus</name>
    <dbReference type="NCBI Taxonomy" id="105785"/>
    <lineage>
        <taxon>Eukaryota</taxon>
        <taxon>Metazoa</taxon>
        <taxon>Ecdysozoa</taxon>
        <taxon>Arthropoda</taxon>
        <taxon>Hexapoda</taxon>
        <taxon>Insecta</taxon>
        <taxon>Pterygota</taxon>
        <taxon>Neoptera</taxon>
        <taxon>Polyneoptera</taxon>
        <taxon>Dictyoptera</taxon>
        <taxon>Blattodea</taxon>
        <taxon>Blattoidea</taxon>
        <taxon>Termitoidae</taxon>
        <taxon>Kalotermitidae</taxon>
        <taxon>Cryptotermitinae</taxon>
        <taxon>Cryptotermes</taxon>
    </lineage>
</organism>
<dbReference type="GO" id="GO:0005615">
    <property type="term" value="C:extracellular space"/>
    <property type="evidence" value="ECO:0007669"/>
    <property type="project" value="TreeGrafter"/>
</dbReference>
<keyword evidence="7" id="KW-1185">Reference proteome</keyword>
<dbReference type="GO" id="GO:0017171">
    <property type="term" value="F:serine hydrolase activity"/>
    <property type="evidence" value="ECO:0007669"/>
    <property type="project" value="TreeGrafter"/>
</dbReference>
<accession>A0A2J7R8F2</accession>
<comment type="caution">
    <text evidence="6">The sequence shown here is derived from an EMBL/GenBank/DDBJ whole genome shotgun (WGS) entry which is preliminary data.</text>
</comment>
<evidence type="ECO:0000256" key="3">
    <source>
        <dbReference type="ARBA" id="ARBA00022525"/>
    </source>
</evidence>
<dbReference type="Gene3D" id="3.40.50.1820">
    <property type="entry name" value="alpha/beta hydrolase"/>
    <property type="match status" value="1"/>
</dbReference>
<dbReference type="InterPro" id="IPR029058">
    <property type="entry name" value="AB_hydrolase_fold"/>
</dbReference>
<sequence>MDPARVTGYIILWTGFQAVSCHNVEHQTGQMSEWALGTCILHINEPCDDIKVRFLLYAVDGEPLPLQTHDPNPPPGTFDADLPTKILIHGYAGHAEFNSTVVIRQGLDPALPLFATLNDGWKLDSGDADFVDVIHTNGGVFGKIEAAGHADFFVNGGSFQPACAGHRNVPVCSHLLAAIYFAESVTSDAGFWGRPCTNFWQYLLGLCPGGSLPEEQQVLMGDTCSGTTRGIFLVETSDSPPYALGKHHDFPPQVFGKHYYQYYTLWKHQDSPPCAKKALTFPTIPKGSIPCFKLGKH</sequence>
<dbReference type="GO" id="GO:0016042">
    <property type="term" value="P:lipid catabolic process"/>
    <property type="evidence" value="ECO:0007669"/>
    <property type="project" value="TreeGrafter"/>
</dbReference>
<dbReference type="PANTHER" id="PTHR11610">
    <property type="entry name" value="LIPASE"/>
    <property type="match status" value="1"/>
</dbReference>
<dbReference type="InParanoid" id="A0A2J7R8F2"/>
<dbReference type="GO" id="GO:0016298">
    <property type="term" value="F:lipase activity"/>
    <property type="evidence" value="ECO:0007669"/>
    <property type="project" value="InterPro"/>
</dbReference>
<comment type="subcellular location">
    <subcellularLocation>
        <location evidence="1">Secreted</location>
    </subcellularLocation>
</comment>
<evidence type="ECO:0000259" key="5">
    <source>
        <dbReference type="Pfam" id="PF00151"/>
    </source>
</evidence>
<dbReference type="AlphaFoldDB" id="A0A2J7R8F2"/>
<dbReference type="SUPFAM" id="SSF53474">
    <property type="entry name" value="alpha/beta-Hydrolases"/>
    <property type="match status" value="1"/>
</dbReference>
<evidence type="ECO:0000313" key="7">
    <source>
        <dbReference type="Proteomes" id="UP000235965"/>
    </source>
</evidence>
<evidence type="ECO:0000256" key="4">
    <source>
        <dbReference type="RuleBase" id="RU004262"/>
    </source>
</evidence>
<comment type="similarity">
    <text evidence="2 4">Belongs to the AB hydrolase superfamily. Lipase family.</text>
</comment>
<dbReference type="PANTHER" id="PTHR11610:SF151">
    <property type="entry name" value="PHOSPHOLIPASE A1 MEMBER A-LIKE PROTEIN"/>
    <property type="match status" value="1"/>
</dbReference>
<protein>
    <recommendedName>
        <fullName evidence="5">Lipase domain-containing protein</fullName>
    </recommendedName>
</protein>
<dbReference type="Pfam" id="PF00151">
    <property type="entry name" value="Lipase"/>
    <property type="match status" value="1"/>
</dbReference>
<evidence type="ECO:0000256" key="2">
    <source>
        <dbReference type="ARBA" id="ARBA00010701"/>
    </source>
</evidence>
<dbReference type="InterPro" id="IPR000734">
    <property type="entry name" value="TAG_lipase"/>
</dbReference>
<keyword evidence="3" id="KW-0964">Secreted</keyword>
<name>A0A2J7R8F2_9NEOP</name>
<reference evidence="6 7" key="1">
    <citation type="submission" date="2017-12" db="EMBL/GenBank/DDBJ databases">
        <title>Hemimetabolous genomes reveal molecular basis of termite eusociality.</title>
        <authorList>
            <person name="Harrison M.C."/>
            <person name="Jongepier E."/>
            <person name="Robertson H.M."/>
            <person name="Arning N."/>
            <person name="Bitard-Feildel T."/>
            <person name="Chao H."/>
            <person name="Childers C.P."/>
            <person name="Dinh H."/>
            <person name="Doddapaneni H."/>
            <person name="Dugan S."/>
            <person name="Gowin J."/>
            <person name="Greiner C."/>
            <person name="Han Y."/>
            <person name="Hu H."/>
            <person name="Hughes D.S.T."/>
            <person name="Huylmans A.-K."/>
            <person name="Kemena C."/>
            <person name="Kremer L.P.M."/>
            <person name="Lee S.L."/>
            <person name="Lopez-Ezquerra A."/>
            <person name="Mallet L."/>
            <person name="Monroy-Kuhn J.M."/>
            <person name="Moser A."/>
            <person name="Murali S.C."/>
            <person name="Muzny D.M."/>
            <person name="Otani S."/>
            <person name="Piulachs M.-D."/>
            <person name="Poelchau M."/>
            <person name="Qu J."/>
            <person name="Schaub F."/>
            <person name="Wada-Katsumata A."/>
            <person name="Worley K.C."/>
            <person name="Xie Q."/>
            <person name="Ylla G."/>
            <person name="Poulsen M."/>
            <person name="Gibbs R.A."/>
            <person name="Schal C."/>
            <person name="Richards S."/>
            <person name="Belles X."/>
            <person name="Korb J."/>
            <person name="Bornberg-Bauer E."/>
        </authorList>
    </citation>
    <scope>NUCLEOTIDE SEQUENCE [LARGE SCALE GENOMIC DNA]</scope>
    <source>
        <tissue evidence="6">Whole body</tissue>
    </source>
</reference>
<dbReference type="OrthoDB" id="199913at2759"/>
<dbReference type="EMBL" id="NEVH01006721">
    <property type="protein sequence ID" value="PNF37112.1"/>
    <property type="molecule type" value="Genomic_DNA"/>
</dbReference>